<comment type="caution">
    <text evidence="1">The sequence shown here is derived from an EMBL/GenBank/DDBJ whole genome shotgun (WGS) entry which is preliminary data.</text>
</comment>
<protein>
    <submittedName>
        <fullName evidence="1">Uncharacterized protein</fullName>
    </submittedName>
</protein>
<evidence type="ECO:0000313" key="2">
    <source>
        <dbReference type="Proteomes" id="UP001187192"/>
    </source>
</evidence>
<name>A0AA88JJE6_FICCA</name>
<reference evidence="1" key="1">
    <citation type="submission" date="2023-07" db="EMBL/GenBank/DDBJ databases">
        <title>draft genome sequence of fig (Ficus carica).</title>
        <authorList>
            <person name="Takahashi T."/>
            <person name="Nishimura K."/>
        </authorList>
    </citation>
    <scope>NUCLEOTIDE SEQUENCE</scope>
</reference>
<accession>A0AA88JJE6</accession>
<evidence type="ECO:0000313" key="1">
    <source>
        <dbReference type="EMBL" id="GMN74647.1"/>
    </source>
</evidence>
<dbReference type="AlphaFoldDB" id="A0AA88JJE6"/>
<organism evidence="1 2">
    <name type="scientific">Ficus carica</name>
    <name type="common">Common fig</name>
    <dbReference type="NCBI Taxonomy" id="3494"/>
    <lineage>
        <taxon>Eukaryota</taxon>
        <taxon>Viridiplantae</taxon>
        <taxon>Streptophyta</taxon>
        <taxon>Embryophyta</taxon>
        <taxon>Tracheophyta</taxon>
        <taxon>Spermatophyta</taxon>
        <taxon>Magnoliopsida</taxon>
        <taxon>eudicotyledons</taxon>
        <taxon>Gunneridae</taxon>
        <taxon>Pentapetalae</taxon>
        <taxon>rosids</taxon>
        <taxon>fabids</taxon>
        <taxon>Rosales</taxon>
        <taxon>Moraceae</taxon>
        <taxon>Ficeae</taxon>
        <taxon>Ficus</taxon>
    </lineage>
</organism>
<dbReference type="Proteomes" id="UP001187192">
    <property type="component" value="Unassembled WGS sequence"/>
</dbReference>
<dbReference type="EMBL" id="BTGU01012281">
    <property type="protein sequence ID" value="GMN74647.1"/>
    <property type="molecule type" value="Genomic_DNA"/>
</dbReference>
<gene>
    <name evidence="1" type="ORF">TIFTF001_053190</name>
</gene>
<proteinExistence type="predicted"/>
<keyword evidence="2" id="KW-1185">Reference proteome</keyword>
<sequence>MSFIEQDRTCSCTGKGTALVGTINQERRTEDWTDRLQPLHGYVPQYMRTCYRVSNLPANSDAILWRAGSADCEIMKDEVYVCKASKLPLVVPIHISSDLVYNMIMMAFKEGLKVWYSSKYLSVWYQSEGFLAIQFHSFAAGATVLIEKGSEASLAFQGIEEELRLRTLDRTQEVVSHNGDSSPVMCCKDIFLGYVTLPANDKTRRLEYGALAWRLKRRLLNVIFITLRTAYVR</sequence>